<protein>
    <submittedName>
        <fullName evidence="2">Uncharacterized protein</fullName>
    </submittedName>
</protein>
<accession>A0AA40LD31</accession>
<dbReference type="Proteomes" id="UP001177744">
    <property type="component" value="Unassembled WGS sequence"/>
</dbReference>
<dbReference type="AlphaFoldDB" id="A0AA40LD31"/>
<evidence type="ECO:0000256" key="1">
    <source>
        <dbReference type="SAM" id="MobiDB-lite"/>
    </source>
</evidence>
<proteinExistence type="predicted"/>
<dbReference type="GO" id="GO:0032006">
    <property type="term" value="P:regulation of TOR signaling"/>
    <property type="evidence" value="ECO:0007669"/>
    <property type="project" value="InterPro"/>
</dbReference>
<dbReference type="Gene3D" id="3.30.450.30">
    <property type="entry name" value="Dynein light chain 2a, cytoplasmic"/>
    <property type="match status" value="1"/>
</dbReference>
<sequence length="87" mass="9158">MKAAHESAPEPPWRAGFPSTFALFATGQRSKHGLSKNTSTIGYSNTGQGGPLNGLPRVVSPIASGSANTGLIVRLGPWWEPLSSNKR</sequence>
<dbReference type="SUPFAM" id="SSF103196">
    <property type="entry name" value="Roadblock/LC7 domain"/>
    <property type="match status" value="1"/>
</dbReference>
<dbReference type="InterPro" id="IPR015019">
    <property type="entry name" value="LAMTOR3"/>
</dbReference>
<evidence type="ECO:0000313" key="3">
    <source>
        <dbReference type="Proteomes" id="UP001177744"/>
    </source>
</evidence>
<comment type="caution">
    <text evidence="2">The sequence shown here is derived from an EMBL/GenBank/DDBJ whole genome shotgun (WGS) entry which is preliminary data.</text>
</comment>
<dbReference type="EMBL" id="JAULJE010000027">
    <property type="protein sequence ID" value="KAK1327617.1"/>
    <property type="molecule type" value="Genomic_DNA"/>
</dbReference>
<dbReference type="Pfam" id="PF08923">
    <property type="entry name" value="MAPKK1_Int"/>
    <property type="match status" value="1"/>
</dbReference>
<name>A0AA40LD31_CNENI</name>
<evidence type="ECO:0000313" key="2">
    <source>
        <dbReference type="EMBL" id="KAK1327617.1"/>
    </source>
</evidence>
<organism evidence="2 3">
    <name type="scientific">Cnephaeus nilssonii</name>
    <name type="common">Northern bat</name>
    <name type="synonym">Eptesicus nilssonii</name>
    <dbReference type="NCBI Taxonomy" id="3371016"/>
    <lineage>
        <taxon>Eukaryota</taxon>
        <taxon>Metazoa</taxon>
        <taxon>Chordata</taxon>
        <taxon>Craniata</taxon>
        <taxon>Vertebrata</taxon>
        <taxon>Euteleostomi</taxon>
        <taxon>Mammalia</taxon>
        <taxon>Eutheria</taxon>
        <taxon>Laurasiatheria</taxon>
        <taxon>Chiroptera</taxon>
        <taxon>Yangochiroptera</taxon>
        <taxon>Vespertilionidae</taxon>
        <taxon>Cnephaeus</taxon>
    </lineage>
</organism>
<feature type="compositionally biased region" description="Polar residues" evidence="1">
    <location>
        <begin position="35"/>
        <end position="46"/>
    </location>
</feature>
<feature type="region of interest" description="Disordered" evidence="1">
    <location>
        <begin position="32"/>
        <end position="52"/>
    </location>
</feature>
<keyword evidence="3" id="KW-1185">Reference proteome</keyword>
<gene>
    <name evidence="2" type="ORF">QTO34_012906</name>
</gene>
<reference evidence="2" key="1">
    <citation type="submission" date="2023-06" db="EMBL/GenBank/DDBJ databases">
        <title>Reference genome for the Northern bat (Eptesicus nilssonii), a most northern bat species.</title>
        <authorList>
            <person name="Laine V.N."/>
            <person name="Pulliainen A.T."/>
            <person name="Lilley T.M."/>
        </authorList>
    </citation>
    <scope>NUCLEOTIDE SEQUENCE</scope>
    <source>
        <strain evidence="2">BLF_Eptnil</strain>
        <tissue evidence="2">Kidney</tissue>
    </source>
</reference>